<evidence type="ECO:0000313" key="4">
    <source>
        <dbReference type="Proteomes" id="UP000219559"/>
    </source>
</evidence>
<dbReference type="InterPro" id="IPR006311">
    <property type="entry name" value="TAT_signal"/>
</dbReference>
<dbReference type="InterPro" id="IPR000683">
    <property type="entry name" value="Gfo/Idh/MocA-like_OxRdtase_N"/>
</dbReference>
<organism evidence="3 4">
    <name type="scientific">Sediminicola luteus</name>
    <dbReference type="NCBI Taxonomy" id="319238"/>
    <lineage>
        <taxon>Bacteria</taxon>
        <taxon>Pseudomonadati</taxon>
        <taxon>Bacteroidota</taxon>
        <taxon>Flavobacteriia</taxon>
        <taxon>Flavobacteriales</taxon>
        <taxon>Flavobacteriaceae</taxon>
        <taxon>Sediminicola</taxon>
    </lineage>
</organism>
<dbReference type="PROSITE" id="PS51318">
    <property type="entry name" value="TAT"/>
    <property type="match status" value="1"/>
</dbReference>
<name>A0A2A4G9V8_9FLAO</name>
<dbReference type="InterPro" id="IPR036291">
    <property type="entry name" value="NAD(P)-bd_dom_sf"/>
</dbReference>
<gene>
    <name evidence="3" type="ORF">B7P33_06190</name>
</gene>
<comment type="caution">
    <text evidence="3">The sequence shown here is derived from an EMBL/GenBank/DDBJ whole genome shotgun (WGS) entry which is preliminary data.</text>
</comment>
<dbReference type="GO" id="GO:0000166">
    <property type="term" value="F:nucleotide binding"/>
    <property type="evidence" value="ECO:0007669"/>
    <property type="project" value="InterPro"/>
</dbReference>
<keyword evidence="4" id="KW-1185">Reference proteome</keyword>
<sequence>MDNRRNFIKKTAAGSVGLAAGSLLMPNSVLGNVLGASDKLQVAVIGVRSRAKGLISSINQIKNVKIKYSVDVDKNILKEHNAWCEKNIGYVPKNETDFRKVLDDKDIDAIFVVTPEHWHAPMAIAGMQAGKHVYVEKPCSHNLFENDLIVKVQKKTGMVCQMGNQQRSGKSSIQAIQEIREGVIGDVYKGEAYYNSNRESIGKGKVVPVPDYLDWELFQGPAPREEYRDNIHPYNWHWFRTWGTGEIHNNGTHEIDVCRWALGVDIPKTVSAFGGKYTYDDDWEYADNTHAVFTYDDGKFITWNGHSRGKMQPNQPGRGITIYGSKGVMTLSRNEYRLFDLGGKQIKEVTEAAKSGTVDKVGGGILTTYHIQNFFDGIRMGTKLNAPIADGAISSMHCHLGTISQDLGRTLNINPKNGEIFDDDEAMSFWKREYEPGWEPKL</sequence>
<feature type="domain" description="GFO/IDH/MocA-like oxidoreductase" evidence="2">
    <location>
        <begin position="230"/>
        <end position="329"/>
    </location>
</feature>
<dbReference type="Pfam" id="PF22725">
    <property type="entry name" value="GFO_IDH_MocA_C3"/>
    <property type="match status" value="1"/>
</dbReference>
<feature type="domain" description="Gfo/Idh/MocA-like oxidoreductase N-terminal" evidence="1">
    <location>
        <begin position="41"/>
        <end position="163"/>
    </location>
</feature>
<dbReference type="AlphaFoldDB" id="A0A2A4G9V8"/>
<dbReference type="SUPFAM" id="SSF55347">
    <property type="entry name" value="Glyceraldehyde-3-phosphate dehydrogenase-like, C-terminal domain"/>
    <property type="match status" value="1"/>
</dbReference>
<dbReference type="EMBL" id="NBWU01000002">
    <property type="protein sequence ID" value="PCE64758.1"/>
    <property type="molecule type" value="Genomic_DNA"/>
</dbReference>
<evidence type="ECO:0000313" key="3">
    <source>
        <dbReference type="EMBL" id="PCE64758.1"/>
    </source>
</evidence>
<evidence type="ECO:0000259" key="2">
    <source>
        <dbReference type="Pfam" id="PF22725"/>
    </source>
</evidence>
<reference evidence="3 4" key="1">
    <citation type="submission" date="2017-04" db="EMBL/GenBank/DDBJ databases">
        <title>A new member of the family Flavobacteriaceae isolated from ascidians.</title>
        <authorList>
            <person name="Chen L."/>
        </authorList>
    </citation>
    <scope>NUCLEOTIDE SEQUENCE [LARGE SCALE GENOMIC DNA]</scope>
    <source>
        <strain evidence="3 4">HQA918</strain>
    </source>
</reference>
<proteinExistence type="predicted"/>
<dbReference type="InterPro" id="IPR019546">
    <property type="entry name" value="TAT_signal_bac_arc"/>
</dbReference>
<dbReference type="SUPFAM" id="SSF51735">
    <property type="entry name" value="NAD(P)-binding Rossmann-fold domains"/>
    <property type="match status" value="1"/>
</dbReference>
<dbReference type="Proteomes" id="UP000219559">
    <property type="component" value="Unassembled WGS sequence"/>
</dbReference>
<dbReference type="InterPro" id="IPR050463">
    <property type="entry name" value="Gfo/Idh/MocA_oxidrdct_glycsds"/>
</dbReference>
<dbReference type="Pfam" id="PF01408">
    <property type="entry name" value="GFO_IDH_MocA"/>
    <property type="match status" value="1"/>
</dbReference>
<dbReference type="OrthoDB" id="726883at2"/>
<dbReference type="PANTHER" id="PTHR43818:SF5">
    <property type="entry name" value="OXIDOREDUCTASE FAMILY PROTEIN"/>
    <property type="match status" value="1"/>
</dbReference>
<protein>
    <submittedName>
        <fullName evidence="3">Oxidoreductase</fullName>
    </submittedName>
</protein>
<dbReference type="RefSeq" id="WP_097440037.1">
    <property type="nucleotide sequence ID" value="NZ_KZ300476.1"/>
</dbReference>
<accession>A0A2A4G9V8</accession>
<evidence type="ECO:0000259" key="1">
    <source>
        <dbReference type="Pfam" id="PF01408"/>
    </source>
</evidence>
<dbReference type="Gene3D" id="3.30.360.10">
    <property type="entry name" value="Dihydrodipicolinate Reductase, domain 2"/>
    <property type="match status" value="1"/>
</dbReference>
<dbReference type="Gene3D" id="3.40.50.720">
    <property type="entry name" value="NAD(P)-binding Rossmann-like Domain"/>
    <property type="match status" value="1"/>
</dbReference>
<dbReference type="PANTHER" id="PTHR43818">
    <property type="entry name" value="BCDNA.GH03377"/>
    <property type="match status" value="1"/>
</dbReference>
<dbReference type="NCBIfam" id="TIGR01409">
    <property type="entry name" value="TAT_signal_seq"/>
    <property type="match status" value="1"/>
</dbReference>
<dbReference type="InterPro" id="IPR055170">
    <property type="entry name" value="GFO_IDH_MocA-like_dom"/>
</dbReference>